<keyword evidence="1" id="KW-0479">Metal-binding</keyword>
<dbReference type="PANTHER" id="PTHR13363:SF5">
    <property type="entry name" value="E3 UBIQUITIN-PROTEIN LIGASE RNF123"/>
    <property type="match status" value="1"/>
</dbReference>
<keyword evidence="2" id="KW-0863">Zinc-finger</keyword>
<feature type="non-terminal residue" evidence="5">
    <location>
        <position position="1"/>
    </location>
</feature>
<dbReference type="InterPro" id="IPR045129">
    <property type="entry name" value="RNF123/RKP/RSPRY1"/>
</dbReference>
<evidence type="ECO:0000256" key="2">
    <source>
        <dbReference type="ARBA" id="ARBA00022771"/>
    </source>
</evidence>
<evidence type="ECO:0000256" key="1">
    <source>
        <dbReference type="ARBA" id="ARBA00022723"/>
    </source>
</evidence>
<comment type="caution">
    <text evidence="5">The sequence shown here is derived from an EMBL/GenBank/DDBJ whole genome shotgun (WGS) entry which is preliminary data.</text>
</comment>
<evidence type="ECO:0000256" key="4">
    <source>
        <dbReference type="SAM" id="MobiDB-lite"/>
    </source>
</evidence>
<dbReference type="PANTHER" id="PTHR13363">
    <property type="entry name" value="RING FINGER AND SRY DOMAIN-CONTAINING"/>
    <property type="match status" value="1"/>
</dbReference>
<name>Q4TEN6_TETNG</name>
<feature type="non-terminal residue" evidence="5">
    <location>
        <position position="361"/>
    </location>
</feature>
<dbReference type="GO" id="GO:0004842">
    <property type="term" value="F:ubiquitin-protein transferase activity"/>
    <property type="evidence" value="ECO:0007669"/>
    <property type="project" value="InterPro"/>
</dbReference>
<dbReference type="GO" id="GO:0051603">
    <property type="term" value="P:proteolysis involved in protein catabolic process"/>
    <property type="evidence" value="ECO:0007669"/>
    <property type="project" value="TreeGrafter"/>
</dbReference>
<feature type="region of interest" description="Disordered" evidence="4">
    <location>
        <begin position="59"/>
        <end position="123"/>
    </location>
</feature>
<dbReference type="OrthoDB" id="258495at2759"/>
<evidence type="ECO:0000256" key="3">
    <source>
        <dbReference type="ARBA" id="ARBA00022833"/>
    </source>
</evidence>
<dbReference type="EMBL" id="CAAE01005231">
    <property type="protein sequence ID" value="CAF88646.1"/>
    <property type="molecule type" value="Genomic_DNA"/>
</dbReference>
<dbReference type="AlphaFoldDB" id="Q4TEN6"/>
<keyword evidence="3" id="KW-0862">Zinc</keyword>
<gene>
    <name evidence="5" type="ORF">GSTENG00002157001</name>
</gene>
<accession>Q4TEN6</accession>
<dbReference type="GO" id="GO:0005737">
    <property type="term" value="C:cytoplasm"/>
    <property type="evidence" value="ECO:0007669"/>
    <property type="project" value="TreeGrafter"/>
</dbReference>
<sequence>EGGHGNDGLLLGRPLDQPEQLVADKSLLEILDGMVMMYSLSVHQQLGKVRAWPGAWPHRAGPHPRLRPPPDGGGLRGRPRVRRGPEGHRGQDGPLPVQERGHPGGAPEEPEGVCREAEPPEPEVGLDQRHHLLQGGRLLLSHLCASSCLTSAPPPVSPLRLLLSHLCASSCLTSAPPPPLRRIPLLQEKMLDVYWLLCVCIRTIERADGAGSLFAFVPEFYLGVAMNAYSALKNYFSPVNSMDELPGSEETLTRLASILTKHFADPRIVGTDIKDSLMQALASYVCYPQSLRAVERIPQEQRLAMMKNLLAPYEQRPWAQTNWILVRLWRGCGFGYRYTRLPHLLKTKPEDANLPSLQSKC</sequence>
<dbReference type="GO" id="GO:0008270">
    <property type="term" value="F:zinc ion binding"/>
    <property type="evidence" value="ECO:0007669"/>
    <property type="project" value="UniProtKB-KW"/>
</dbReference>
<reference evidence="5" key="1">
    <citation type="journal article" date="2004" name="Nature">
        <title>Genome duplication in the teleost fish Tetraodon nigroviridis reveals the early vertebrate proto-karyotype.</title>
        <authorList>
            <person name="Jaillon O."/>
            <person name="Aury J.-M."/>
            <person name="Brunet F."/>
            <person name="Petit J.-L."/>
            <person name="Stange-Thomann N."/>
            <person name="Mauceli E."/>
            <person name="Bouneau L."/>
            <person name="Fischer C."/>
            <person name="Ozouf-Costaz C."/>
            <person name="Bernot A."/>
            <person name="Nicaud S."/>
            <person name="Jaffe D."/>
            <person name="Fisher S."/>
            <person name="Lutfalla G."/>
            <person name="Dossat C."/>
            <person name="Segurens B."/>
            <person name="Dasilva C."/>
            <person name="Salanoubat M."/>
            <person name="Levy M."/>
            <person name="Boudet N."/>
            <person name="Castellano S."/>
            <person name="Anthouard V."/>
            <person name="Jubin C."/>
            <person name="Castelli V."/>
            <person name="Katinka M."/>
            <person name="Vacherie B."/>
            <person name="Biemont C."/>
            <person name="Skalli Z."/>
            <person name="Cattolico L."/>
            <person name="Poulain J."/>
            <person name="De Berardinis V."/>
            <person name="Cruaud C."/>
            <person name="Duprat S."/>
            <person name="Brottier P."/>
            <person name="Coutanceau J.-P."/>
            <person name="Gouzy J."/>
            <person name="Parra G."/>
            <person name="Lardier G."/>
            <person name="Chapple C."/>
            <person name="McKernan K.J."/>
            <person name="McEwan P."/>
            <person name="Bosak S."/>
            <person name="Kellis M."/>
            <person name="Volff J.-N."/>
            <person name="Guigo R."/>
            <person name="Zody M.C."/>
            <person name="Mesirov J."/>
            <person name="Lindblad-Toh K."/>
            <person name="Birren B."/>
            <person name="Nusbaum C."/>
            <person name="Kahn D."/>
            <person name="Robinson-Rechavi M."/>
            <person name="Laudet V."/>
            <person name="Schachter V."/>
            <person name="Quetier F."/>
            <person name="Saurin W."/>
            <person name="Scarpelli C."/>
            <person name="Wincker P."/>
            <person name="Lander E.S."/>
            <person name="Weissenbach J."/>
            <person name="Roest Crollius H."/>
        </authorList>
    </citation>
    <scope>NUCLEOTIDE SEQUENCE [LARGE SCALE GENOMIC DNA]</scope>
</reference>
<dbReference type="KEGG" id="tng:GSTEN00002157G001"/>
<organism evidence="5">
    <name type="scientific">Tetraodon nigroviridis</name>
    <name type="common">Spotted green pufferfish</name>
    <name type="synonym">Chelonodon nigroviridis</name>
    <dbReference type="NCBI Taxonomy" id="99883"/>
    <lineage>
        <taxon>Eukaryota</taxon>
        <taxon>Metazoa</taxon>
        <taxon>Chordata</taxon>
        <taxon>Craniata</taxon>
        <taxon>Vertebrata</taxon>
        <taxon>Euteleostomi</taxon>
        <taxon>Actinopterygii</taxon>
        <taxon>Neopterygii</taxon>
        <taxon>Teleostei</taxon>
        <taxon>Neoteleostei</taxon>
        <taxon>Acanthomorphata</taxon>
        <taxon>Eupercaria</taxon>
        <taxon>Tetraodontiformes</taxon>
        <taxon>Tetradontoidea</taxon>
        <taxon>Tetraodontidae</taxon>
        <taxon>Tetraodon</taxon>
    </lineage>
</organism>
<reference evidence="5" key="2">
    <citation type="submission" date="2004-02" db="EMBL/GenBank/DDBJ databases">
        <authorList>
            <consortium name="Genoscope"/>
            <consortium name="Whitehead Institute Centre for Genome Research"/>
        </authorList>
    </citation>
    <scope>NUCLEOTIDE SEQUENCE</scope>
</reference>
<protein>
    <submittedName>
        <fullName evidence="5">(spotted green pufferfish) hypothetical protein</fullName>
    </submittedName>
</protein>
<evidence type="ECO:0000313" key="5">
    <source>
        <dbReference type="EMBL" id="CAF88646.1"/>
    </source>
</evidence>
<proteinExistence type="predicted"/>